<evidence type="ECO:0000313" key="6">
    <source>
        <dbReference type="Proteomes" id="UP000256328"/>
    </source>
</evidence>
<evidence type="ECO:0000256" key="3">
    <source>
        <dbReference type="ARBA" id="ARBA00023277"/>
    </source>
</evidence>
<keyword evidence="6" id="KW-1185">Reference proteome</keyword>
<reference evidence="5 6" key="1">
    <citation type="journal article" date="2018" name="IMA Fungus">
        <title>IMA Genome-F 9: Draft genome sequence of Annulohypoxylon stygium, Aspergillus mulundensis, Berkeleyomyces basicola (syn. Thielaviopsis basicola), Ceratocystis smalleyi, two Cercospora beticola strains, Coleophoma cylindrospora, Fusarium fracticaudum, Phialophora cf. hyalina, and Morchella septimelata.</title>
        <authorList>
            <person name="Wingfield B.D."/>
            <person name="Bills G.F."/>
            <person name="Dong Y."/>
            <person name="Huang W."/>
            <person name="Nel W.J."/>
            <person name="Swalarsk-Parry B.S."/>
            <person name="Vaghefi N."/>
            <person name="Wilken P.M."/>
            <person name="An Z."/>
            <person name="de Beer Z.W."/>
            <person name="De Vos L."/>
            <person name="Chen L."/>
            <person name="Duong T.A."/>
            <person name="Gao Y."/>
            <person name="Hammerbacher A."/>
            <person name="Kikkert J.R."/>
            <person name="Li Y."/>
            <person name="Li H."/>
            <person name="Li K."/>
            <person name="Li Q."/>
            <person name="Liu X."/>
            <person name="Ma X."/>
            <person name="Naidoo K."/>
            <person name="Pethybridge S.J."/>
            <person name="Sun J."/>
            <person name="Steenkamp E.T."/>
            <person name="van der Nest M.A."/>
            <person name="van Wyk S."/>
            <person name="Wingfield M.J."/>
            <person name="Xiong C."/>
            <person name="Yue Q."/>
            <person name="Zhang X."/>
        </authorList>
    </citation>
    <scope>NUCLEOTIDE SEQUENCE [LARGE SCALE GENOMIC DNA]</scope>
    <source>
        <strain evidence="5 6">BP5796</strain>
    </source>
</reference>
<evidence type="ECO:0000256" key="2">
    <source>
        <dbReference type="ARBA" id="ARBA00023253"/>
    </source>
</evidence>
<name>A0A3D8QEV9_9HELO</name>
<dbReference type="AlphaFoldDB" id="A0A3D8QEV9"/>
<proteinExistence type="predicted"/>
<evidence type="ECO:0008006" key="7">
    <source>
        <dbReference type="Google" id="ProtNLM"/>
    </source>
</evidence>
<dbReference type="GO" id="GO:0016740">
    <property type="term" value="F:transferase activity"/>
    <property type="evidence" value="ECO:0007669"/>
    <property type="project" value="UniProtKB-KW"/>
</dbReference>
<sequence length="450" mass="51280">MTIVAGLNRRYVVIGGALLFTIWLWVAFERPTSFPTSLPFTSGLADPKKDAFDYDALNSEPLKELCSKTEWNSNLVFTCDNNHGGVGHVRNSILNCVRYAMQAGASLVMPNIALRDIESYMIQNSGGQSHPQSHISRRHGPGRKGLEFMFDKQHFKKSLKRSCPQMKIVDEMDPFISTNRRGLAPESLFVNRPVSGPEHPEEWKSLFESWLDKNLPSALSNERLIVDLEQSFLVYPIHADGHPVAHVFGDMLKFRSDVRRLATSTLRRMSQWYDLDFDISEPIIKHSYFGAHLRTNEANFIEKRHTADNPFETLEGQAEAYLKQASASKFTVMYVASGNDSAIHRMALAAEPYKIAITHKADLLNGAERDELERLHWDQRAIVDYLVLLKSTEFAGIGHSMLSWNVALKRQEYAHQMGSYEEIKQMWTDKQSTLYGTRRGYVESSVCMWP</sequence>
<keyword evidence="4" id="KW-0472">Membrane</keyword>
<protein>
    <recommendedName>
        <fullName evidence="7">Alternative oxidase</fullName>
    </recommendedName>
</protein>
<keyword evidence="4" id="KW-0812">Transmembrane</keyword>
<keyword evidence="2" id="KW-0294">Fucose metabolism</keyword>
<accession>A0A3D8QEV9</accession>
<keyword evidence="1" id="KW-0808">Transferase</keyword>
<comment type="caution">
    <text evidence="5">The sequence shown here is derived from an EMBL/GenBank/DDBJ whole genome shotgun (WGS) entry which is preliminary data.</text>
</comment>
<dbReference type="EMBL" id="PDLN01000019">
    <property type="protein sequence ID" value="RDW60241.1"/>
    <property type="molecule type" value="Genomic_DNA"/>
</dbReference>
<evidence type="ECO:0000313" key="5">
    <source>
        <dbReference type="EMBL" id="RDW60241.1"/>
    </source>
</evidence>
<dbReference type="Pfam" id="PF10250">
    <property type="entry name" value="O-FucT"/>
    <property type="match status" value="1"/>
</dbReference>
<dbReference type="OrthoDB" id="20368at2759"/>
<keyword evidence="4" id="KW-1133">Transmembrane helix</keyword>
<dbReference type="Gene3D" id="3.40.50.11350">
    <property type="match status" value="1"/>
</dbReference>
<gene>
    <name evidence="5" type="ORF">BP5796_11847</name>
</gene>
<dbReference type="GO" id="GO:0006004">
    <property type="term" value="P:fucose metabolic process"/>
    <property type="evidence" value="ECO:0007669"/>
    <property type="project" value="UniProtKB-KW"/>
</dbReference>
<organism evidence="5 6">
    <name type="scientific">Coleophoma crateriformis</name>
    <dbReference type="NCBI Taxonomy" id="565419"/>
    <lineage>
        <taxon>Eukaryota</taxon>
        <taxon>Fungi</taxon>
        <taxon>Dikarya</taxon>
        <taxon>Ascomycota</taxon>
        <taxon>Pezizomycotina</taxon>
        <taxon>Leotiomycetes</taxon>
        <taxon>Helotiales</taxon>
        <taxon>Dermateaceae</taxon>
        <taxon>Coleophoma</taxon>
    </lineage>
</organism>
<evidence type="ECO:0000256" key="1">
    <source>
        <dbReference type="ARBA" id="ARBA00022679"/>
    </source>
</evidence>
<dbReference type="InterPro" id="IPR019378">
    <property type="entry name" value="GDP-Fuc_O-FucTrfase"/>
</dbReference>
<evidence type="ECO:0000256" key="4">
    <source>
        <dbReference type="SAM" id="Phobius"/>
    </source>
</evidence>
<dbReference type="Proteomes" id="UP000256328">
    <property type="component" value="Unassembled WGS sequence"/>
</dbReference>
<dbReference type="CDD" id="cd11296">
    <property type="entry name" value="O-FucT_like"/>
    <property type="match status" value="1"/>
</dbReference>
<keyword evidence="3" id="KW-0119">Carbohydrate metabolism</keyword>
<feature type="transmembrane region" description="Helical" evidence="4">
    <location>
        <begin position="12"/>
        <end position="28"/>
    </location>
</feature>